<dbReference type="Pfam" id="PF13377">
    <property type="entry name" value="Peripla_BP_3"/>
    <property type="match status" value="1"/>
</dbReference>
<keyword evidence="1" id="KW-0805">Transcription regulation</keyword>
<name>A0A1H6UQ75_9MICO</name>
<dbReference type="Pfam" id="PF00356">
    <property type="entry name" value="LacI"/>
    <property type="match status" value="1"/>
</dbReference>
<evidence type="ECO:0000256" key="2">
    <source>
        <dbReference type="ARBA" id="ARBA00023125"/>
    </source>
</evidence>
<dbReference type="InterPro" id="IPR000843">
    <property type="entry name" value="HTH_LacI"/>
</dbReference>
<dbReference type="Gene3D" id="3.40.50.2300">
    <property type="match status" value="2"/>
</dbReference>
<dbReference type="OrthoDB" id="37081at2"/>
<dbReference type="PANTHER" id="PTHR30146">
    <property type="entry name" value="LACI-RELATED TRANSCRIPTIONAL REPRESSOR"/>
    <property type="match status" value="1"/>
</dbReference>
<dbReference type="SMART" id="SM00354">
    <property type="entry name" value="HTH_LACI"/>
    <property type="match status" value="1"/>
</dbReference>
<evidence type="ECO:0000256" key="1">
    <source>
        <dbReference type="ARBA" id="ARBA00023015"/>
    </source>
</evidence>
<dbReference type="eggNOG" id="COG1609">
    <property type="taxonomic scope" value="Bacteria"/>
</dbReference>
<dbReference type="InterPro" id="IPR028082">
    <property type="entry name" value="Peripla_BP_I"/>
</dbReference>
<dbReference type="CDD" id="cd01392">
    <property type="entry name" value="HTH_LacI"/>
    <property type="match status" value="1"/>
</dbReference>
<dbReference type="RefSeq" id="WP_042212631.1">
    <property type="nucleotide sequence ID" value="NZ_BBLU01000002.1"/>
</dbReference>
<dbReference type="STRING" id="1043493.SAMN05421637_0443"/>
<dbReference type="GO" id="GO:0003700">
    <property type="term" value="F:DNA-binding transcription factor activity"/>
    <property type="evidence" value="ECO:0007669"/>
    <property type="project" value="TreeGrafter"/>
</dbReference>
<accession>A0A1H6UQ75</accession>
<dbReference type="SUPFAM" id="SSF47413">
    <property type="entry name" value="lambda repressor-like DNA-binding domains"/>
    <property type="match status" value="1"/>
</dbReference>
<feature type="domain" description="HTH lacI-type" evidence="4">
    <location>
        <begin position="3"/>
        <end position="57"/>
    </location>
</feature>
<dbReference type="AlphaFoldDB" id="A0A1H6UQ75"/>
<dbReference type="Gene3D" id="1.10.260.40">
    <property type="entry name" value="lambda repressor-like DNA-binding domains"/>
    <property type="match status" value="1"/>
</dbReference>
<keyword evidence="6" id="KW-1185">Reference proteome</keyword>
<keyword evidence="3" id="KW-0804">Transcription</keyword>
<gene>
    <name evidence="5" type="ORF">SAMN05421637_0443</name>
</gene>
<evidence type="ECO:0000259" key="4">
    <source>
        <dbReference type="PROSITE" id="PS50932"/>
    </source>
</evidence>
<evidence type="ECO:0000256" key="3">
    <source>
        <dbReference type="ARBA" id="ARBA00023163"/>
    </source>
</evidence>
<protein>
    <submittedName>
        <fullName evidence="5">Transcriptional regulator, LacI family</fullName>
    </submittedName>
</protein>
<evidence type="ECO:0000313" key="6">
    <source>
        <dbReference type="Proteomes" id="UP000183315"/>
    </source>
</evidence>
<dbReference type="PANTHER" id="PTHR30146:SF109">
    <property type="entry name" value="HTH-TYPE TRANSCRIPTIONAL REGULATOR GALS"/>
    <property type="match status" value="1"/>
</dbReference>
<dbReference type="PROSITE" id="PS50932">
    <property type="entry name" value="HTH_LACI_2"/>
    <property type="match status" value="1"/>
</dbReference>
<dbReference type="GO" id="GO:0000976">
    <property type="term" value="F:transcription cis-regulatory region binding"/>
    <property type="evidence" value="ECO:0007669"/>
    <property type="project" value="TreeGrafter"/>
</dbReference>
<evidence type="ECO:0000313" key="5">
    <source>
        <dbReference type="EMBL" id="SEI92854.1"/>
    </source>
</evidence>
<proteinExistence type="predicted"/>
<dbReference type="EMBL" id="FNZI01000001">
    <property type="protein sequence ID" value="SEI92854.1"/>
    <property type="molecule type" value="Genomic_DNA"/>
</dbReference>
<organism evidence="5 6">
    <name type="scientific">Demequina mangrovi</name>
    <dbReference type="NCBI Taxonomy" id="1043493"/>
    <lineage>
        <taxon>Bacteria</taxon>
        <taxon>Bacillati</taxon>
        <taxon>Actinomycetota</taxon>
        <taxon>Actinomycetes</taxon>
        <taxon>Micrococcales</taxon>
        <taxon>Demequinaceae</taxon>
        <taxon>Demequina</taxon>
    </lineage>
</organism>
<dbReference type="InterPro" id="IPR010982">
    <property type="entry name" value="Lambda_DNA-bd_dom_sf"/>
</dbReference>
<reference evidence="6" key="1">
    <citation type="submission" date="2016-10" db="EMBL/GenBank/DDBJ databases">
        <authorList>
            <person name="Varghese N."/>
        </authorList>
    </citation>
    <scope>NUCLEOTIDE SEQUENCE [LARGE SCALE GENOMIC DNA]</scope>
    <source>
        <strain evidence="6">DSM 24868</strain>
    </source>
</reference>
<keyword evidence="2" id="KW-0238">DNA-binding</keyword>
<dbReference type="SUPFAM" id="SSF53822">
    <property type="entry name" value="Periplasmic binding protein-like I"/>
    <property type="match status" value="1"/>
</dbReference>
<dbReference type="InterPro" id="IPR046335">
    <property type="entry name" value="LacI/GalR-like_sensor"/>
</dbReference>
<sequence>MAVSVREVAARAGVSVGTVSNVLNRPEQVKPETVARVRAAIDALGYVPNDAARQLRAGRSQSLALLVLDVGNPFFTDVARGAEKRAAEEGLTVLLANSDESAEREAGHLDVFERQRVSGVLISPVDGDYGRLEELRRHGIPVVLVDRGADQARFASVSVDDVEGGRLAARHLLERGCRRLAFVGGPLRIGQVADRFQGASAAVAEHGSATIQLLGTDEMSLDEGRRVGEALRPLIRETGVDGIVAANDLLAIGVERALLFGPDPIRVPDEVALVGYDDISFAASAVVPISSVRQPRELIGATAVELLLAEASRPDTEAPRHVVYAPELVVRDSSTRSA</sequence>
<dbReference type="Proteomes" id="UP000183315">
    <property type="component" value="Unassembled WGS sequence"/>
</dbReference>
<dbReference type="PROSITE" id="PS00356">
    <property type="entry name" value="HTH_LACI_1"/>
    <property type="match status" value="1"/>
</dbReference>